<dbReference type="GO" id="GO:0003676">
    <property type="term" value="F:nucleic acid binding"/>
    <property type="evidence" value="ECO:0007669"/>
    <property type="project" value="InterPro"/>
</dbReference>
<evidence type="ECO:0000256" key="1">
    <source>
        <dbReference type="SAM" id="MobiDB-lite"/>
    </source>
</evidence>
<evidence type="ECO:0000313" key="3">
    <source>
        <dbReference type="Proteomes" id="UP000030764"/>
    </source>
</evidence>
<dbReference type="InterPro" id="IPR036397">
    <property type="entry name" value="RNaseH_sf"/>
</dbReference>
<dbReference type="EMBL" id="KL363234">
    <property type="protein sequence ID" value="KFD51885.1"/>
    <property type="molecule type" value="Genomic_DNA"/>
</dbReference>
<evidence type="ECO:0000313" key="2">
    <source>
        <dbReference type="EMBL" id="KFD51885.1"/>
    </source>
</evidence>
<protein>
    <recommendedName>
        <fullName evidence="4">Mos1 transposase HTH domain-containing protein</fullName>
    </recommendedName>
</protein>
<evidence type="ECO:0008006" key="4">
    <source>
        <dbReference type="Google" id="ProtNLM"/>
    </source>
</evidence>
<sequence>GRWRDHHGQIRCKFAPPTSRGNQRKTPWKVVPQSAAAAARQPSSSQGKGGARCHSAVWFGQIDHPPYSPDLAPSDYFLFGNL</sequence>
<feature type="region of interest" description="Disordered" evidence="1">
    <location>
        <begin position="1"/>
        <end position="26"/>
    </location>
</feature>
<feature type="non-terminal residue" evidence="2">
    <location>
        <position position="82"/>
    </location>
</feature>
<accession>A0A085M3T9</accession>
<gene>
    <name evidence="2" type="ORF">M513_07214</name>
</gene>
<dbReference type="AlphaFoldDB" id="A0A085M3T9"/>
<feature type="non-terminal residue" evidence="2">
    <location>
        <position position="1"/>
    </location>
</feature>
<keyword evidence="3" id="KW-1185">Reference proteome</keyword>
<organism evidence="2 3">
    <name type="scientific">Trichuris suis</name>
    <name type="common">pig whipworm</name>
    <dbReference type="NCBI Taxonomy" id="68888"/>
    <lineage>
        <taxon>Eukaryota</taxon>
        <taxon>Metazoa</taxon>
        <taxon>Ecdysozoa</taxon>
        <taxon>Nematoda</taxon>
        <taxon>Enoplea</taxon>
        <taxon>Dorylaimia</taxon>
        <taxon>Trichinellida</taxon>
        <taxon>Trichuridae</taxon>
        <taxon>Trichuris</taxon>
    </lineage>
</organism>
<dbReference type="Proteomes" id="UP000030764">
    <property type="component" value="Unassembled WGS sequence"/>
</dbReference>
<proteinExistence type="predicted"/>
<reference evidence="2 3" key="1">
    <citation type="journal article" date="2014" name="Nat. Genet.">
        <title>Genome and transcriptome of the porcine whipworm Trichuris suis.</title>
        <authorList>
            <person name="Jex A.R."/>
            <person name="Nejsum P."/>
            <person name="Schwarz E.M."/>
            <person name="Hu L."/>
            <person name="Young N.D."/>
            <person name="Hall R.S."/>
            <person name="Korhonen P.K."/>
            <person name="Liao S."/>
            <person name="Thamsborg S."/>
            <person name="Xia J."/>
            <person name="Xu P."/>
            <person name="Wang S."/>
            <person name="Scheerlinck J.P."/>
            <person name="Hofmann A."/>
            <person name="Sternberg P.W."/>
            <person name="Wang J."/>
            <person name="Gasser R.B."/>
        </authorList>
    </citation>
    <scope>NUCLEOTIDE SEQUENCE [LARGE SCALE GENOMIC DNA]</scope>
    <source>
        <strain evidence="2">DCEP-RM93M</strain>
    </source>
</reference>
<name>A0A085M3T9_9BILA</name>
<dbReference type="Gene3D" id="3.30.420.10">
    <property type="entry name" value="Ribonuclease H-like superfamily/Ribonuclease H"/>
    <property type="match status" value="1"/>
</dbReference>